<gene>
    <name evidence="2" type="ordered locus">amb1537</name>
</gene>
<dbReference type="Proteomes" id="UP000007058">
    <property type="component" value="Chromosome"/>
</dbReference>
<dbReference type="PANTHER" id="PTHR17985">
    <property type="entry name" value="SER/THR-RICH PROTEIN T10 IN DGCR REGION"/>
    <property type="match status" value="1"/>
</dbReference>
<dbReference type="KEGG" id="mag:amb1537"/>
<dbReference type="RefSeq" id="WP_011383947.1">
    <property type="nucleotide sequence ID" value="NC_007626.1"/>
</dbReference>
<dbReference type="OrthoDB" id="4380123at2"/>
<dbReference type="HOGENOM" id="CLU_047037_2_1_5"/>
<dbReference type="PANTHER" id="PTHR17985:SF8">
    <property type="entry name" value="TRANSPORT AND GOLGI ORGANIZATION PROTEIN 2 HOMOLOG"/>
    <property type="match status" value="1"/>
</dbReference>
<organism evidence="2 3">
    <name type="scientific">Paramagnetospirillum magneticum (strain ATCC 700264 / AMB-1)</name>
    <name type="common">Magnetospirillum magneticum</name>
    <dbReference type="NCBI Taxonomy" id="342108"/>
    <lineage>
        <taxon>Bacteria</taxon>
        <taxon>Pseudomonadati</taxon>
        <taxon>Pseudomonadota</taxon>
        <taxon>Alphaproteobacteria</taxon>
        <taxon>Rhodospirillales</taxon>
        <taxon>Magnetospirillaceae</taxon>
        <taxon>Paramagnetospirillum</taxon>
    </lineage>
</organism>
<dbReference type="STRING" id="342108.amb1537"/>
<accession>Q2W734</accession>
<dbReference type="AlphaFoldDB" id="Q2W734"/>
<name>Q2W734_PARM1</name>
<evidence type="ECO:0000313" key="2">
    <source>
        <dbReference type="EMBL" id="BAE50341.1"/>
    </source>
</evidence>
<protein>
    <submittedName>
        <fullName evidence="2">Uncharacterized conserved protein</fullName>
    </submittedName>
</protein>
<dbReference type="InterPro" id="IPR008551">
    <property type="entry name" value="TANGO2"/>
</dbReference>
<dbReference type="Pfam" id="PF05742">
    <property type="entry name" value="TANGO2"/>
    <property type="match status" value="1"/>
</dbReference>
<sequence>MCTLVLLRRPGHSWPLIVAANRDEMSNRPWQPPGRWWDDRPEVVAGLDQLAGGTWLGVNDTGVVAAILNRIGTLGPAPGKRSRGELVLEALDHADAADAAEALADLDGDAYRPFNMVVADNRDAFWVRADGRRVQVHPIAPGLHMLSALDLDDRASPRIAAYLDRFAQAAAPAPDPTHPDGGEWSAWSDLMADTGGCGPDGEETPAMCFLRPDGFGTVSASLIALPAPSETEVGRVWRFAAGRPDLAEYRPVEG</sequence>
<dbReference type="EMBL" id="AP007255">
    <property type="protein sequence ID" value="BAE50341.1"/>
    <property type="molecule type" value="Genomic_DNA"/>
</dbReference>
<feature type="region of interest" description="Disordered" evidence="1">
    <location>
        <begin position="171"/>
        <end position="198"/>
    </location>
</feature>
<dbReference type="Gene3D" id="3.60.60.10">
    <property type="entry name" value="Penicillin V Acylase, Chain A"/>
    <property type="match status" value="1"/>
</dbReference>
<keyword evidence="3" id="KW-1185">Reference proteome</keyword>
<proteinExistence type="predicted"/>
<evidence type="ECO:0000256" key="1">
    <source>
        <dbReference type="SAM" id="MobiDB-lite"/>
    </source>
</evidence>
<reference evidence="2 3" key="1">
    <citation type="journal article" date="2005" name="DNA Res.">
        <title>Complete genome sequence of the facultative anaerobic magnetotactic bacterium Magnetospirillum sp. strain AMB-1.</title>
        <authorList>
            <person name="Matsunaga T."/>
            <person name="Okamura Y."/>
            <person name="Fukuda Y."/>
            <person name="Wahyudi A.T."/>
            <person name="Murase Y."/>
            <person name="Takeyama H."/>
        </authorList>
    </citation>
    <scope>NUCLEOTIDE SEQUENCE [LARGE SCALE GENOMIC DNA]</scope>
    <source>
        <strain evidence="3">ATCC 700264 / AMB-1</strain>
    </source>
</reference>
<evidence type="ECO:0000313" key="3">
    <source>
        <dbReference type="Proteomes" id="UP000007058"/>
    </source>
</evidence>